<sequence>MQYPHRLFQRLSLCIVVLLMGLLSIGPFLHSHVGASLVSGFHLDGVHGLAQTHAANAHGSKALPSFSEDESPARVVVTSLPNSQPDNVFVGDLTAVLAAVLLASLVCPPQRTRRAWPSAAPARTYQAGWPPPALAPPHLNP</sequence>
<organism evidence="2 3">
    <name type="scientific">Limnohabitans radicicola</name>
    <dbReference type="NCBI Taxonomy" id="2771427"/>
    <lineage>
        <taxon>Bacteria</taxon>
        <taxon>Pseudomonadati</taxon>
        <taxon>Pseudomonadota</taxon>
        <taxon>Betaproteobacteria</taxon>
        <taxon>Burkholderiales</taxon>
        <taxon>Comamonadaceae</taxon>
        <taxon>Limnohabitans</taxon>
    </lineage>
</organism>
<keyword evidence="3" id="KW-1185">Reference proteome</keyword>
<proteinExistence type="predicted"/>
<keyword evidence="1" id="KW-1133">Transmembrane helix</keyword>
<feature type="transmembrane region" description="Helical" evidence="1">
    <location>
        <begin position="7"/>
        <end position="29"/>
    </location>
</feature>
<evidence type="ECO:0000313" key="2">
    <source>
        <dbReference type="EMBL" id="MBD8051674.1"/>
    </source>
</evidence>
<comment type="caution">
    <text evidence="2">The sequence shown here is derived from an EMBL/GenBank/DDBJ whole genome shotgun (WGS) entry which is preliminary data.</text>
</comment>
<dbReference type="RefSeq" id="WP_191820153.1">
    <property type="nucleotide sequence ID" value="NZ_JACYFT010000003.1"/>
</dbReference>
<protein>
    <submittedName>
        <fullName evidence="2">Uncharacterized protein</fullName>
    </submittedName>
</protein>
<accession>A0A927FHN9</accession>
<dbReference type="EMBL" id="JACYFT010000003">
    <property type="protein sequence ID" value="MBD8051674.1"/>
    <property type="molecule type" value="Genomic_DNA"/>
</dbReference>
<name>A0A927FHN9_9BURK</name>
<reference evidence="2" key="1">
    <citation type="submission" date="2020-09" db="EMBL/GenBank/DDBJ databases">
        <title>Genome seq and assembly of Limnohabitants sp.</title>
        <authorList>
            <person name="Chhetri G."/>
        </authorList>
    </citation>
    <scope>NUCLEOTIDE SEQUENCE</scope>
    <source>
        <strain evidence="2">JUR4</strain>
    </source>
</reference>
<dbReference type="Proteomes" id="UP000647424">
    <property type="component" value="Unassembled WGS sequence"/>
</dbReference>
<evidence type="ECO:0000256" key="1">
    <source>
        <dbReference type="SAM" id="Phobius"/>
    </source>
</evidence>
<dbReference type="AlphaFoldDB" id="A0A927FHN9"/>
<feature type="transmembrane region" description="Helical" evidence="1">
    <location>
        <begin position="88"/>
        <end position="107"/>
    </location>
</feature>
<keyword evidence="1" id="KW-0812">Transmembrane</keyword>
<gene>
    <name evidence="2" type="ORF">IC609_14095</name>
</gene>
<evidence type="ECO:0000313" key="3">
    <source>
        <dbReference type="Proteomes" id="UP000647424"/>
    </source>
</evidence>
<keyword evidence="1" id="KW-0472">Membrane</keyword>